<sequence length="50" mass="5724">MGLETVPSFYKLLKDSNPKARYRMIEASECYLDTHLSTRSRSINAELVTS</sequence>
<proteinExistence type="predicted"/>
<reference evidence="2" key="1">
    <citation type="journal article" date="2022" name="Microbiol. Resour. Announc.">
        <title>Draft Genome Sequence of a Methanogenic Archaeon from West Spitsbergen Permafrost.</title>
        <authorList>
            <person name="Trubitsyn V."/>
            <person name="Rivkina E."/>
            <person name="Shcherbakova V."/>
        </authorList>
    </citation>
    <scope>NUCLEOTIDE SEQUENCE [LARGE SCALE GENOMIC DNA]</scope>
    <source>
        <strain evidence="2">VT</strain>
    </source>
</reference>
<dbReference type="Proteomes" id="UP000825933">
    <property type="component" value="Unassembled WGS sequence"/>
</dbReference>
<comment type="caution">
    <text evidence="1">The sequence shown here is derived from an EMBL/GenBank/DDBJ whole genome shotgun (WGS) entry which is preliminary data.</text>
</comment>
<accession>A0A8T5UUM7</accession>
<dbReference type="RefSeq" id="WP_223790240.1">
    <property type="nucleotide sequence ID" value="NZ_JAIOUQ010000001.1"/>
</dbReference>
<protein>
    <submittedName>
        <fullName evidence="1">Uncharacterized protein</fullName>
    </submittedName>
</protein>
<gene>
    <name evidence="1" type="ORF">K8N75_00645</name>
</gene>
<organism evidence="1 2">
    <name type="scientific">Methanobacterium spitsbergense</name>
    <dbReference type="NCBI Taxonomy" id="2874285"/>
    <lineage>
        <taxon>Archaea</taxon>
        <taxon>Methanobacteriati</taxon>
        <taxon>Methanobacteriota</taxon>
        <taxon>Methanomada group</taxon>
        <taxon>Methanobacteria</taxon>
        <taxon>Methanobacteriales</taxon>
        <taxon>Methanobacteriaceae</taxon>
        <taxon>Methanobacterium</taxon>
    </lineage>
</organism>
<dbReference type="AlphaFoldDB" id="A0A8T5UUM7"/>
<evidence type="ECO:0000313" key="2">
    <source>
        <dbReference type="Proteomes" id="UP000825933"/>
    </source>
</evidence>
<dbReference type="EMBL" id="JAIOUQ010000001">
    <property type="protein sequence ID" value="MBZ2164563.1"/>
    <property type="molecule type" value="Genomic_DNA"/>
</dbReference>
<evidence type="ECO:0000313" key="1">
    <source>
        <dbReference type="EMBL" id="MBZ2164563.1"/>
    </source>
</evidence>
<name>A0A8T5UUM7_9EURY</name>
<keyword evidence="2" id="KW-1185">Reference proteome</keyword>